<dbReference type="GO" id="GO:0008360">
    <property type="term" value="P:regulation of cell shape"/>
    <property type="evidence" value="ECO:0007669"/>
    <property type="project" value="UniProtKB-KW"/>
</dbReference>
<feature type="domain" description="BioF2-like acetyltransferase" evidence="7">
    <location>
        <begin position="46"/>
        <end position="176"/>
    </location>
</feature>
<dbReference type="InterPro" id="IPR050644">
    <property type="entry name" value="PG_Glycine_Bridge_Synth"/>
</dbReference>
<dbReference type="GO" id="GO:0071555">
    <property type="term" value="P:cell wall organization"/>
    <property type="evidence" value="ECO:0007669"/>
    <property type="project" value="UniProtKB-KW"/>
</dbReference>
<proteinExistence type="inferred from homology"/>
<dbReference type="Pfam" id="PF13480">
    <property type="entry name" value="Acetyltransf_6"/>
    <property type="match status" value="1"/>
</dbReference>
<dbReference type="InterPro" id="IPR003447">
    <property type="entry name" value="FEMABX"/>
</dbReference>
<keyword evidence="6" id="KW-0961">Cell wall biogenesis/degradation</keyword>
<comment type="caution">
    <text evidence="8">The sequence shown here is derived from an EMBL/GenBank/DDBJ whole genome shotgun (WGS) entry which is preliminary data.</text>
</comment>
<dbReference type="PANTHER" id="PTHR36174">
    <property type="entry name" value="LIPID II:GLYCINE GLYCYLTRANSFERASE"/>
    <property type="match status" value="1"/>
</dbReference>
<keyword evidence="3" id="KW-0133">Cell shape</keyword>
<reference evidence="8" key="1">
    <citation type="journal article" date="2014" name="Front. Microbiol.">
        <title>High frequency of phylogenetically diverse reductive dehalogenase-homologous genes in deep subseafloor sedimentary metagenomes.</title>
        <authorList>
            <person name="Kawai M."/>
            <person name="Futagami T."/>
            <person name="Toyoda A."/>
            <person name="Takaki Y."/>
            <person name="Nishi S."/>
            <person name="Hori S."/>
            <person name="Arai W."/>
            <person name="Tsubouchi T."/>
            <person name="Morono Y."/>
            <person name="Uchiyama I."/>
            <person name="Ito T."/>
            <person name="Fujiyama A."/>
            <person name="Inagaki F."/>
            <person name="Takami H."/>
        </authorList>
    </citation>
    <scope>NUCLEOTIDE SEQUENCE</scope>
    <source>
        <strain evidence="8">Expedition CK06-06</strain>
    </source>
</reference>
<keyword evidence="5" id="KW-0012">Acyltransferase</keyword>
<dbReference type="InterPro" id="IPR016181">
    <property type="entry name" value="Acyl_CoA_acyltransferase"/>
</dbReference>
<dbReference type="InterPro" id="IPR038740">
    <property type="entry name" value="BioF2-like_GNAT_dom"/>
</dbReference>
<dbReference type="Gene3D" id="3.40.630.30">
    <property type="match status" value="1"/>
</dbReference>
<accession>X1BM61</accession>
<dbReference type="GO" id="GO:0009252">
    <property type="term" value="P:peptidoglycan biosynthetic process"/>
    <property type="evidence" value="ECO:0007669"/>
    <property type="project" value="UniProtKB-KW"/>
</dbReference>
<dbReference type="AlphaFoldDB" id="X1BM61"/>
<evidence type="ECO:0000256" key="5">
    <source>
        <dbReference type="ARBA" id="ARBA00023315"/>
    </source>
</evidence>
<evidence type="ECO:0000256" key="6">
    <source>
        <dbReference type="ARBA" id="ARBA00023316"/>
    </source>
</evidence>
<keyword evidence="2" id="KW-0808">Transferase</keyword>
<evidence type="ECO:0000259" key="7">
    <source>
        <dbReference type="Pfam" id="PF13480"/>
    </source>
</evidence>
<organism evidence="8">
    <name type="scientific">marine sediment metagenome</name>
    <dbReference type="NCBI Taxonomy" id="412755"/>
    <lineage>
        <taxon>unclassified sequences</taxon>
        <taxon>metagenomes</taxon>
        <taxon>ecological metagenomes</taxon>
    </lineage>
</organism>
<evidence type="ECO:0000256" key="4">
    <source>
        <dbReference type="ARBA" id="ARBA00022984"/>
    </source>
</evidence>
<name>X1BM61_9ZZZZ</name>
<dbReference type="PROSITE" id="PS51191">
    <property type="entry name" value="FEMABX"/>
    <property type="match status" value="1"/>
</dbReference>
<evidence type="ECO:0000256" key="1">
    <source>
        <dbReference type="ARBA" id="ARBA00009943"/>
    </source>
</evidence>
<protein>
    <recommendedName>
        <fullName evidence="7">BioF2-like acetyltransferase domain-containing protein</fullName>
    </recommendedName>
</protein>
<evidence type="ECO:0000256" key="3">
    <source>
        <dbReference type="ARBA" id="ARBA00022960"/>
    </source>
</evidence>
<dbReference type="SUPFAM" id="SSF55729">
    <property type="entry name" value="Acyl-CoA N-acyltransferases (Nat)"/>
    <property type="match status" value="1"/>
</dbReference>
<gene>
    <name evidence="8" type="ORF">S01H4_47056</name>
</gene>
<dbReference type="EMBL" id="BART01026371">
    <property type="protein sequence ID" value="GAG96070.1"/>
    <property type="molecule type" value="Genomic_DNA"/>
</dbReference>
<dbReference type="PANTHER" id="PTHR36174:SF1">
    <property type="entry name" value="LIPID II:GLYCINE GLYCYLTRANSFERASE"/>
    <property type="match status" value="1"/>
</dbReference>
<feature type="non-terminal residue" evidence="8">
    <location>
        <position position="1"/>
    </location>
</feature>
<evidence type="ECO:0000313" key="8">
    <source>
        <dbReference type="EMBL" id="GAG96070.1"/>
    </source>
</evidence>
<keyword evidence="4" id="KW-0573">Peptidoglycan synthesis</keyword>
<sequence>FGKEAGWKYVELRGDKNSPQNIRAFTSYHIHTLDLKPKEQEIYSTFRGSNKRNIKKAIKEGVDVKIGHSLNSIKEFYRLNCMTRKHHGLPPQPFNFFKKIHEHIISQKKGFVVLASYRKEPISGAVYFHFGEKAIYKYGASDKNYQHLRANNLVMWEAIRWCAGNGFKSFSFGRTEPANEGLLQFKRGWGGHEETINYYKYDLAKAEFVNDPRGVRTSYNFLKKLPSPLLNLAGSLLYRHVG</sequence>
<comment type="similarity">
    <text evidence="1">Belongs to the FemABX family.</text>
</comment>
<evidence type="ECO:0000256" key="2">
    <source>
        <dbReference type="ARBA" id="ARBA00022679"/>
    </source>
</evidence>
<dbReference type="GO" id="GO:0016755">
    <property type="term" value="F:aminoacyltransferase activity"/>
    <property type="evidence" value="ECO:0007669"/>
    <property type="project" value="InterPro"/>
</dbReference>